<dbReference type="Pfam" id="PF22599">
    <property type="entry name" value="SecDF_P1_head"/>
    <property type="match status" value="1"/>
</dbReference>
<gene>
    <name evidence="9 14" type="primary">secD</name>
    <name evidence="10" type="synonym">secF</name>
    <name evidence="14" type="ORF">H9968_00900</name>
</gene>
<sequence length="729" mass="78958">MANKRKKNSNPKRNAVLTILVTIVVAAVCLYTVLVGLGKDHLGSAKNIELGLDLAGGVSVTYEVNEENPSQTDMDDTRYKLQLRVQNYSTESEVYQEGSNRITVEIPGATDANAILEELGKPGDLSFQTEDGTVVLTGSNIQSAQAGTYDENGINNYVVSLTMDEEGKQAFADATANNIGKPIYIYYDGEVVSAPTVQSAITEGECVIENMESYEEAEDLASTIRIGALPLTLTEVQSNVVGARLGQDAIDTSLLAGAIGIVVIFLFLLILYRIPGLMSGFALLCYVILNLLAINGFNATLTLPGIAGVILAIGMAVDANVIIFTRIKEEINAGKSVINAIESGYNKALSAILDGNITTLIAAAVLWFRGSGTVKGFAQTLAIGIILSMFTALFVTKRLMISVYNLGLKDEKFYGRAKVFKVFNYIKFSKFCMIASAIVIILGFVFLPINKNATGNILNFDLDFSGGTAITMTLDDEITDELDQQICDTVRESVGGGTVQSQKVQGANELVVKTGELSLDQRETLENTLKDSYSISDYQVQQITGSVSNEMRQDAVIAVAIASICMLIYVAFRFKDVKFGVSAVLALLHDVLCVFTVYSVARLSVGSTFIACMLTILGYSINATIVIFDRIRENLKDNQMVKQGLDVVVNTSISQTLTRSINTSLTTFITIAILYVVGVASIKEFSLTLMCGVVFGAYSSVCITGPLWYRMKMIFDRRKASTKEKYGKN</sequence>
<dbReference type="EMBL" id="DXBR01000010">
    <property type="protein sequence ID" value="HIZ38473.1"/>
    <property type="molecule type" value="Genomic_DNA"/>
</dbReference>
<dbReference type="InterPro" id="IPR022813">
    <property type="entry name" value="SecD/SecF_arch_bac"/>
</dbReference>
<dbReference type="Gene3D" id="3.30.1360.200">
    <property type="match status" value="1"/>
</dbReference>
<keyword evidence="7 9" id="KW-0811">Translocation</keyword>
<comment type="subunit">
    <text evidence="10">Forms a complex with SecD. Part of the essential Sec protein translocation apparatus which comprises SecA, SecYEG and auxiliary proteins SecDF. Other proteins may also be involved.</text>
</comment>
<dbReference type="FunFam" id="1.20.1640.10:FF:000004">
    <property type="entry name" value="Protein translocase subunit SecD"/>
    <property type="match status" value="1"/>
</dbReference>
<dbReference type="InterPro" id="IPR005665">
    <property type="entry name" value="SecF_bac"/>
</dbReference>
<keyword evidence="3 9" id="KW-1003">Cell membrane</keyword>
<feature type="transmembrane region" description="Helical" evidence="9">
    <location>
        <begin position="348"/>
        <end position="370"/>
    </location>
</feature>
<dbReference type="NCBIfam" id="TIGR00966">
    <property type="entry name" value="transloc_SecF"/>
    <property type="match status" value="1"/>
</dbReference>
<feature type="domain" description="Protein export membrane protein SecD/SecF C-terminal" evidence="11">
    <location>
        <begin position="528"/>
        <end position="712"/>
    </location>
</feature>
<proteinExistence type="inferred from homology"/>
<comment type="caution">
    <text evidence="14">The sequence shown here is derived from an EMBL/GenBank/DDBJ whole genome shotgun (WGS) entry which is preliminary data.</text>
</comment>
<feature type="transmembrane region" description="Helical" evidence="9">
    <location>
        <begin position="579"/>
        <end position="601"/>
    </location>
</feature>
<comment type="subcellular location">
    <subcellularLocation>
        <location evidence="1 9">Cell membrane</location>
        <topology evidence="1 9">Multi-pass membrane protein</topology>
    </subcellularLocation>
</comment>
<dbReference type="GO" id="GO:0043952">
    <property type="term" value="P:protein transport by the Sec complex"/>
    <property type="evidence" value="ECO:0007669"/>
    <property type="project" value="UniProtKB-UniRule"/>
</dbReference>
<evidence type="ECO:0000256" key="3">
    <source>
        <dbReference type="ARBA" id="ARBA00022475"/>
    </source>
</evidence>
<dbReference type="Pfam" id="PF21760">
    <property type="entry name" value="SecD_1st"/>
    <property type="match status" value="1"/>
</dbReference>
<evidence type="ECO:0000256" key="5">
    <source>
        <dbReference type="ARBA" id="ARBA00022927"/>
    </source>
</evidence>
<dbReference type="InterPro" id="IPR005791">
    <property type="entry name" value="SecD"/>
</dbReference>
<feature type="domain" description="SecDF P1 head subdomain" evidence="13">
    <location>
        <begin position="133"/>
        <end position="230"/>
    </location>
</feature>
<evidence type="ECO:0000313" key="15">
    <source>
        <dbReference type="Proteomes" id="UP000824049"/>
    </source>
</evidence>
<accession>A0A9D2EIP2</accession>
<evidence type="ECO:0000256" key="8">
    <source>
        <dbReference type="ARBA" id="ARBA00023136"/>
    </source>
</evidence>
<dbReference type="InterPro" id="IPR054384">
    <property type="entry name" value="SecDF_P1_head"/>
</dbReference>
<reference evidence="14" key="2">
    <citation type="submission" date="2021-04" db="EMBL/GenBank/DDBJ databases">
        <authorList>
            <person name="Gilroy R."/>
        </authorList>
    </citation>
    <scope>NUCLEOTIDE SEQUENCE</scope>
    <source>
        <strain evidence="14">CHK179-28034</strain>
    </source>
</reference>
<dbReference type="Pfam" id="PF07549">
    <property type="entry name" value="Sec_GG"/>
    <property type="match status" value="1"/>
</dbReference>
<feature type="transmembrane region" description="Helical" evidence="9">
    <location>
        <begin position="555"/>
        <end position="572"/>
    </location>
</feature>
<comment type="subunit">
    <text evidence="9">Forms a complex with SecF. Part of the essential Sec protein translocation apparatus which comprises SecA, SecYEG and auxiliary proteins SecDF. Other proteins may also be involved.</text>
</comment>
<evidence type="ECO:0000313" key="14">
    <source>
        <dbReference type="EMBL" id="HIZ38473.1"/>
    </source>
</evidence>
<evidence type="ECO:0000256" key="4">
    <source>
        <dbReference type="ARBA" id="ARBA00022692"/>
    </source>
</evidence>
<dbReference type="Gene3D" id="3.30.70.3400">
    <property type="match status" value="1"/>
</dbReference>
<dbReference type="AlphaFoldDB" id="A0A9D2EIP2"/>
<organism evidence="14 15">
    <name type="scientific">Candidatus Anaerobutyricum stercoris</name>
    <dbReference type="NCBI Taxonomy" id="2838457"/>
    <lineage>
        <taxon>Bacteria</taxon>
        <taxon>Bacillati</taxon>
        <taxon>Bacillota</taxon>
        <taxon>Clostridia</taxon>
        <taxon>Lachnospirales</taxon>
        <taxon>Lachnospiraceae</taxon>
        <taxon>Anaerobutyricum</taxon>
    </lineage>
</organism>
<dbReference type="GO" id="GO:0006605">
    <property type="term" value="P:protein targeting"/>
    <property type="evidence" value="ECO:0007669"/>
    <property type="project" value="UniProtKB-UniRule"/>
</dbReference>
<protein>
    <recommendedName>
        <fullName evidence="9 10">Multifunctional fusion protein</fullName>
    </recommendedName>
    <domain>
        <recommendedName>
            <fullName evidence="9">Protein translocase subunit SecD</fullName>
        </recommendedName>
    </domain>
    <domain>
        <recommendedName>
            <fullName evidence="10">Protein-export membrane protein SecF</fullName>
        </recommendedName>
    </domain>
</protein>
<feature type="transmembrane region" description="Helical" evidence="9">
    <location>
        <begin position="305"/>
        <end position="327"/>
    </location>
</feature>
<dbReference type="Gene3D" id="1.20.1640.10">
    <property type="entry name" value="Multidrug efflux transporter AcrB transmembrane domain"/>
    <property type="match status" value="2"/>
</dbReference>
<evidence type="ECO:0000256" key="2">
    <source>
        <dbReference type="ARBA" id="ARBA00022448"/>
    </source>
</evidence>
<evidence type="ECO:0000256" key="7">
    <source>
        <dbReference type="ARBA" id="ARBA00023010"/>
    </source>
</evidence>
<dbReference type="NCBIfam" id="TIGR00916">
    <property type="entry name" value="2A0604s01"/>
    <property type="match status" value="2"/>
</dbReference>
<comment type="function">
    <text evidence="9">Part of the Sec protein translocase complex. Interacts with the SecYEG preprotein conducting channel. SecDF uses the proton motive force (PMF) to complete protein translocation after the ATP-dependent function of SecA.</text>
</comment>
<feature type="transmembrane region" description="Helical" evidence="9">
    <location>
        <begin position="687"/>
        <end position="709"/>
    </location>
</feature>
<feature type="transmembrane region" description="Helical" evidence="9">
    <location>
        <begin position="15"/>
        <end position="37"/>
    </location>
</feature>
<comment type="similarity">
    <text evidence="9">Belongs to the SecD/SecF family. SecD subfamily.</text>
</comment>
<keyword evidence="6 9" id="KW-1133">Transmembrane helix</keyword>
<dbReference type="Pfam" id="PF02355">
    <property type="entry name" value="SecD_SecF_C"/>
    <property type="match status" value="2"/>
</dbReference>
<reference evidence="14" key="1">
    <citation type="journal article" date="2021" name="PeerJ">
        <title>Extensive microbial diversity within the chicken gut microbiome revealed by metagenomics and culture.</title>
        <authorList>
            <person name="Gilroy R."/>
            <person name="Ravi A."/>
            <person name="Getino M."/>
            <person name="Pursley I."/>
            <person name="Horton D.L."/>
            <person name="Alikhan N.F."/>
            <person name="Baker D."/>
            <person name="Gharbi K."/>
            <person name="Hall N."/>
            <person name="Watson M."/>
            <person name="Adriaenssens E.M."/>
            <person name="Foster-Nyarko E."/>
            <person name="Jarju S."/>
            <person name="Secka A."/>
            <person name="Antonio M."/>
            <person name="Oren A."/>
            <person name="Chaudhuri R.R."/>
            <person name="La Ragione R."/>
            <person name="Hildebrand F."/>
            <person name="Pallen M.J."/>
        </authorList>
    </citation>
    <scope>NUCLEOTIDE SEQUENCE</scope>
    <source>
        <strain evidence="14">CHK179-28034</strain>
    </source>
</reference>
<evidence type="ECO:0000256" key="10">
    <source>
        <dbReference type="HAMAP-Rule" id="MF_01464"/>
    </source>
</evidence>
<feature type="transmembrane region" description="Helical" evidence="9">
    <location>
        <begin position="661"/>
        <end position="681"/>
    </location>
</feature>
<dbReference type="InterPro" id="IPR055344">
    <property type="entry name" value="SecD_SecF_C_bact"/>
</dbReference>
<dbReference type="PANTHER" id="PTHR30081">
    <property type="entry name" value="PROTEIN-EXPORT MEMBRANE PROTEIN SEC"/>
    <property type="match status" value="1"/>
</dbReference>
<comment type="caution">
    <text evidence="9">Lacks conserved residue(s) required for the propagation of feature annotation.</text>
</comment>
<name>A0A9D2EIP2_9FIRM</name>
<keyword evidence="2 9" id="KW-0813">Transport</keyword>
<dbReference type="GO" id="GO:0065002">
    <property type="term" value="P:intracellular protein transmembrane transport"/>
    <property type="evidence" value="ECO:0007669"/>
    <property type="project" value="UniProtKB-UniRule"/>
</dbReference>
<feature type="transmembrane region" description="Helical" evidence="9">
    <location>
        <begin position="431"/>
        <end position="449"/>
    </location>
</feature>
<dbReference type="NCBIfam" id="TIGR01129">
    <property type="entry name" value="secD"/>
    <property type="match status" value="1"/>
</dbReference>
<evidence type="ECO:0000256" key="6">
    <source>
        <dbReference type="ARBA" id="ARBA00022989"/>
    </source>
</evidence>
<dbReference type="HAMAP" id="MF_01463_B">
    <property type="entry name" value="SecD_B"/>
    <property type="match status" value="1"/>
</dbReference>
<keyword evidence="8 9" id="KW-0472">Membrane</keyword>
<keyword evidence="5 9" id="KW-0653">Protein transport</keyword>
<dbReference type="Proteomes" id="UP000824049">
    <property type="component" value="Unassembled WGS sequence"/>
</dbReference>
<comment type="similarity">
    <text evidence="10">Belongs to the SecD/SecF family. SecF subfamily.</text>
</comment>
<feature type="domain" description="Protein export membrane protein SecD/SecF C-terminal" evidence="11">
    <location>
        <begin position="235"/>
        <end position="403"/>
    </location>
</feature>
<evidence type="ECO:0000256" key="9">
    <source>
        <dbReference type="HAMAP-Rule" id="MF_01463"/>
    </source>
</evidence>
<feature type="transmembrane region" description="Helical" evidence="9">
    <location>
        <begin position="607"/>
        <end position="628"/>
    </location>
</feature>
<dbReference type="InterPro" id="IPR048631">
    <property type="entry name" value="SecD_1st"/>
</dbReference>
<evidence type="ECO:0000259" key="13">
    <source>
        <dbReference type="Pfam" id="PF22599"/>
    </source>
</evidence>
<dbReference type="InterPro" id="IPR048634">
    <property type="entry name" value="SecD_SecF_C"/>
</dbReference>
<dbReference type="InterPro" id="IPR022645">
    <property type="entry name" value="SecD/SecF_bac"/>
</dbReference>
<dbReference type="SUPFAM" id="SSF82866">
    <property type="entry name" value="Multidrug efflux transporter AcrB transmembrane domain"/>
    <property type="match status" value="2"/>
</dbReference>
<dbReference type="PRINTS" id="PR01755">
    <property type="entry name" value="SECFTRNLCASE"/>
</dbReference>
<evidence type="ECO:0000259" key="12">
    <source>
        <dbReference type="Pfam" id="PF21760"/>
    </source>
</evidence>
<dbReference type="GO" id="GO:0005886">
    <property type="term" value="C:plasma membrane"/>
    <property type="evidence" value="ECO:0007669"/>
    <property type="project" value="UniProtKB-SubCell"/>
</dbReference>
<feature type="domain" description="Protein translocase subunit SecDF P1" evidence="12">
    <location>
        <begin position="83"/>
        <end position="131"/>
    </location>
</feature>
<dbReference type="HAMAP" id="MF_01464_B">
    <property type="entry name" value="SecF_B"/>
    <property type="match status" value="1"/>
</dbReference>
<evidence type="ECO:0000259" key="11">
    <source>
        <dbReference type="Pfam" id="PF02355"/>
    </source>
</evidence>
<dbReference type="PANTHER" id="PTHR30081:SF1">
    <property type="entry name" value="PROTEIN TRANSLOCASE SUBUNIT SECD"/>
    <property type="match status" value="1"/>
</dbReference>
<feature type="transmembrane region" description="Helical" evidence="9">
    <location>
        <begin position="254"/>
        <end position="274"/>
    </location>
</feature>
<evidence type="ECO:0000256" key="1">
    <source>
        <dbReference type="ARBA" id="ARBA00004651"/>
    </source>
</evidence>
<feature type="transmembrane region" description="Helical" evidence="9">
    <location>
        <begin position="281"/>
        <end position="299"/>
    </location>
</feature>
<dbReference type="GO" id="GO:0015450">
    <property type="term" value="F:protein-transporting ATPase activity"/>
    <property type="evidence" value="ECO:0007669"/>
    <property type="project" value="InterPro"/>
</dbReference>
<keyword evidence="4 9" id="KW-0812">Transmembrane</keyword>
<dbReference type="InterPro" id="IPR022646">
    <property type="entry name" value="SecD/SecF_CS"/>
</dbReference>